<evidence type="ECO:0008006" key="4">
    <source>
        <dbReference type="Google" id="ProtNLM"/>
    </source>
</evidence>
<accession>A0ABQ5CA12</accession>
<reference evidence="2" key="1">
    <citation type="journal article" date="2022" name="Int. J. Mol. Sci.">
        <title>Draft Genome of Tanacetum Coccineum: Genomic Comparison of Closely Related Tanacetum-Family Plants.</title>
        <authorList>
            <person name="Yamashiro T."/>
            <person name="Shiraishi A."/>
            <person name="Nakayama K."/>
            <person name="Satake H."/>
        </authorList>
    </citation>
    <scope>NUCLEOTIDE SEQUENCE</scope>
</reference>
<dbReference type="Gene3D" id="4.10.60.10">
    <property type="entry name" value="Zinc finger, CCHC-type"/>
    <property type="match status" value="1"/>
</dbReference>
<evidence type="ECO:0000256" key="1">
    <source>
        <dbReference type="SAM" id="MobiDB-lite"/>
    </source>
</evidence>
<feature type="region of interest" description="Disordered" evidence="1">
    <location>
        <begin position="37"/>
        <end position="78"/>
    </location>
</feature>
<evidence type="ECO:0000313" key="3">
    <source>
        <dbReference type="Proteomes" id="UP001151760"/>
    </source>
</evidence>
<protein>
    <recommendedName>
        <fullName evidence="4">Reverse transcriptase domain-containing protein</fullName>
    </recommendedName>
</protein>
<keyword evidence="3" id="KW-1185">Reference proteome</keyword>
<reference evidence="2" key="2">
    <citation type="submission" date="2022-01" db="EMBL/GenBank/DDBJ databases">
        <authorList>
            <person name="Yamashiro T."/>
            <person name="Shiraishi A."/>
            <person name="Satake H."/>
            <person name="Nakayama K."/>
        </authorList>
    </citation>
    <scope>NUCLEOTIDE SEQUENCE</scope>
</reference>
<organism evidence="2 3">
    <name type="scientific">Tanacetum coccineum</name>
    <dbReference type="NCBI Taxonomy" id="301880"/>
    <lineage>
        <taxon>Eukaryota</taxon>
        <taxon>Viridiplantae</taxon>
        <taxon>Streptophyta</taxon>
        <taxon>Embryophyta</taxon>
        <taxon>Tracheophyta</taxon>
        <taxon>Spermatophyta</taxon>
        <taxon>Magnoliopsida</taxon>
        <taxon>eudicotyledons</taxon>
        <taxon>Gunneridae</taxon>
        <taxon>Pentapetalae</taxon>
        <taxon>asterids</taxon>
        <taxon>campanulids</taxon>
        <taxon>Asterales</taxon>
        <taxon>Asteraceae</taxon>
        <taxon>Asteroideae</taxon>
        <taxon>Anthemideae</taxon>
        <taxon>Anthemidinae</taxon>
        <taxon>Tanacetum</taxon>
    </lineage>
</organism>
<comment type="caution">
    <text evidence="2">The sequence shown here is derived from an EMBL/GenBank/DDBJ whole genome shotgun (WGS) entry which is preliminary data.</text>
</comment>
<dbReference type="Proteomes" id="UP001151760">
    <property type="component" value="Unassembled WGS sequence"/>
</dbReference>
<evidence type="ECO:0000313" key="2">
    <source>
        <dbReference type="EMBL" id="GJT22816.1"/>
    </source>
</evidence>
<gene>
    <name evidence="2" type="ORF">Tco_0892753</name>
</gene>
<proteinExistence type="predicted"/>
<feature type="compositionally biased region" description="Basic and acidic residues" evidence="1">
    <location>
        <begin position="37"/>
        <end position="66"/>
    </location>
</feature>
<dbReference type="EMBL" id="BQNB010014001">
    <property type="protein sequence ID" value="GJT22816.1"/>
    <property type="molecule type" value="Genomic_DNA"/>
</dbReference>
<sequence>MTTTNQGMSFEKIEQIIAERVANAIETIAIYETKTRMDRESMSQTKWQEDKVKENASNKRKWEGDHNGSSSQQQNEEHKVFRAHTVGSSNKKVYARNLPLCNKCKFHHTGPCAARCGNYKRFGHQTRDCRTLVLRAKQRPSVAKQKAEATCHDCEMQGHYKSYCPILKCQNRMDKYRRGKARGDSSVMTFNVNV</sequence>
<name>A0ABQ5CA12_9ASTR</name>